<dbReference type="RefSeq" id="XP_060284435.1">
    <property type="nucleotide sequence ID" value="XM_060425277.1"/>
</dbReference>
<feature type="domain" description="MHD" evidence="4">
    <location>
        <begin position="579"/>
        <end position="836"/>
    </location>
</feature>
<feature type="compositionally biased region" description="Basic and acidic residues" evidence="3">
    <location>
        <begin position="834"/>
        <end position="844"/>
    </location>
</feature>
<evidence type="ECO:0000313" key="5">
    <source>
        <dbReference type="EMBL" id="KAK1768222.1"/>
    </source>
</evidence>
<dbReference type="SMART" id="SM00055">
    <property type="entry name" value="FCH"/>
    <property type="match status" value="1"/>
</dbReference>
<dbReference type="InterPro" id="IPR028565">
    <property type="entry name" value="MHD"/>
</dbReference>
<keyword evidence="1" id="KW-0254">Endocytosis</keyword>
<sequence length="868" mass="93792">MDDLSRSEYPAMLASLQSGQAAQALSDRVKRISRVNQEIADWLQERRRVEELYASGLRKLLLFKVPSAQSELGVFQSPWDKILHSVDAIAASHHLFAQRIEKDVEHALRGFQNKREMQNMQTIGANLQTMARELDEAQDKSDKLTKKGGKANAQKVDQVTSRLESATQQWESQAPFIFETLQALDEQRVNHLRDVLTQLETHEVDQAARTQAAAEEVLNTMLEVNTSQEVQNFVQRTIAGKPKLERRTPAATRQNSVVAPSALSPPTTAGHEDDVSDHSGTRDGQLPDSSKLRSRIGTMFGRRRQSIHGGFGPISPQKNMGSFTRSIGSSHGRAISPRGSSHNLADSSHRLSSLAESPTSAQPPDTSDGKPKPSHEGTNGVTGGDDAAPVQSSLNMLNGTAEDIFDAPPPAAGPQPTEQNNNQEAVKDAEGYTVPAPLNDPITQAQKEAAAAGEEADRFFKLNIQKEPVSEEDPDAKKAALSNVANTLTQMGMPSRSNTMRGRRDVRNTIYMPSLPVPEPTSENPFPPSPALPSSTSRPLAVSALASEASIAGTSDTQSVRSGISLGSLTQHKHPEMYGPGLNASIIEYVSASFDGGEVKDARINGEIAFSYNADPTSSIPDHETIRINNFPVLAAIGPNRIVVNNTPFPDEFTLDLTHLAKPSPSFTYRVHAEDASSSLASHCPLVIKPTWKPAGDKLGLLIQYRLNPDSKVPRPATLNNVIIFATYEGARASGAQSKPASTHLKDKHVVYWRLGDVTPTDDWSKIVCRIIGEQGGEPAPGHVEARWEYAAPASAAAGIGSGISVSRLVEGKGKGKAVIEEEEDEEEGGDPFADEKGSVSPALKDDTRTWADVLVVRKLASGKYEAK</sequence>
<protein>
    <submittedName>
        <fullName evidence="5">Suppressor of profilin protein</fullName>
    </submittedName>
</protein>
<dbReference type="PANTHER" id="PTHR23065">
    <property type="entry name" value="PROLINE-SERINE-THREONINE PHOSPHATASE INTERACTING PROTEIN 1"/>
    <property type="match status" value="1"/>
</dbReference>
<dbReference type="Proteomes" id="UP001244011">
    <property type="component" value="Unassembled WGS sequence"/>
</dbReference>
<reference evidence="5" key="1">
    <citation type="submission" date="2023-06" db="EMBL/GenBank/DDBJ databases">
        <title>Genome-scale phylogeny and comparative genomics of the fungal order Sordariales.</title>
        <authorList>
            <consortium name="Lawrence Berkeley National Laboratory"/>
            <person name="Hensen N."/>
            <person name="Bonometti L."/>
            <person name="Westerberg I."/>
            <person name="Brannstrom I.O."/>
            <person name="Guillou S."/>
            <person name="Cros-Aarteil S."/>
            <person name="Calhoun S."/>
            <person name="Haridas S."/>
            <person name="Kuo A."/>
            <person name="Mondo S."/>
            <person name="Pangilinan J."/>
            <person name="Riley R."/>
            <person name="Labutti K."/>
            <person name="Andreopoulos B."/>
            <person name="Lipzen A."/>
            <person name="Chen C."/>
            <person name="Yanf M."/>
            <person name="Daum C."/>
            <person name="Ng V."/>
            <person name="Clum A."/>
            <person name="Steindorff A."/>
            <person name="Ohm R."/>
            <person name="Martin F."/>
            <person name="Silar P."/>
            <person name="Natvig D."/>
            <person name="Lalanne C."/>
            <person name="Gautier V."/>
            <person name="Ament-Velasquez S.L."/>
            <person name="Kruys A."/>
            <person name="Hutchinson M.I."/>
            <person name="Powell A.J."/>
            <person name="Barry K."/>
            <person name="Miller A.N."/>
            <person name="Grigoriev I.V."/>
            <person name="Debuchy R."/>
            <person name="Gladieux P."/>
            <person name="Thoren M.H."/>
            <person name="Johannesson H."/>
        </authorList>
    </citation>
    <scope>NUCLEOTIDE SEQUENCE</scope>
    <source>
        <strain evidence="5">8032-3</strain>
    </source>
</reference>
<dbReference type="Pfam" id="PF00611">
    <property type="entry name" value="FCH"/>
    <property type="match status" value="1"/>
</dbReference>
<evidence type="ECO:0000256" key="1">
    <source>
        <dbReference type="ARBA" id="ARBA00022583"/>
    </source>
</evidence>
<feature type="compositionally biased region" description="Acidic residues" evidence="3">
    <location>
        <begin position="821"/>
        <end position="830"/>
    </location>
</feature>
<organism evidence="5 6">
    <name type="scientific">Phialemonium atrogriseum</name>
    <dbReference type="NCBI Taxonomy" id="1093897"/>
    <lineage>
        <taxon>Eukaryota</taxon>
        <taxon>Fungi</taxon>
        <taxon>Dikarya</taxon>
        <taxon>Ascomycota</taxon>
        <taxon>Pezizomycotina</taxon>
        <taxon>Sordariomycetes</taxon>
        <taxon>Sordariomycetidae</taxon>
        <taxon>Cephalothecales</taxon>
        <taxon>Cephalothecaceae</taxon>
        <taxon>Phialemonium</taxon>
    </lineage>
</organism>
<proteinExistence type="predicted"/>
<dbReference type="GO" id="GO:0032153">
    <property type="term" value="C:cell division site"/>
    <property type="evidence" value="ECO:0007669"/>
    <property type="project" value="TreeGrafter"/>
</dbReference>
<dbReference type="InterPro" id="IPR049609">
    <property type="entry name" value="Syp1-like_MHD"/>
</dbReference>
<dbReference type="AlphaFoldDB" id="A0AAJ0FHY3"/>
<dbReference type="PANTHER" id="PTHR23065:SF54">
    <property type="entry name" value="SUPPRESSOR OF YEAST PROFILIN DELETION"/>
    <property type="match status" value="1"/>
</dbReference>
<feature type="compositionally biased region" description="Basic and acidic residues" evidence="3">
    <location>
        <begin position="270"/>
        <end position="281"/>
    </location>
</feature>
<dbReference type="CDD" id="cd07650">
    <property type="entry name" value="F-BAR_Syp1p_like"/>
    <property type="match status" value="1"/>
</dbReference>
<feature type="compositionally biased region" description="Pro residues" evidence="3">
    <location>
        <begin position="515"/>
        <end position="531"/>
    </location>
</feature>
<keyword evidence="2" id="KW-0175">Coiled coil</keyword>
<evidence type="ECO:0000256" key="3">
    <source>
        <dbReference type="SAM" id="MobiDB-lite"/>
    </source>
</evidence>
<feature type="compositionally biased region" description="Polar residues" evidence="3">
    <location>
        <begin position="316"/>
        <end position="329"/>
    </location>
</feature>
<dbReference type="CDD" id="cd09264">
    <property type="entry name" value="AP_Syp1_MHD"/>
    <property type="match status" value="1"/>
</dbReference>
<dbReference type="InterPro" id="IPR018808">
    <property type="entry name" value="Muniscin_C"/>
</dbReference>
<keyword evidence="6" id="KW-1185">Reference proteome</keyword>
<evidence type="ECO:0000256" key="2">
    <source>
        <dbReference type="SAM" id="Coils"/>
    </source>
</evidence>
<dbReference type="GO" id="GO:0006897">
    <property type="term" value="P:endocytosis"/>
    <property type="evidence" value="ECO:0007669"/>
    <property type="project" value="UniProtKB-KW"/>
</dbReference>
<feature type="compositionally biased region" description="Polar residues" evidence="3">
    <location>
        <begin position="338"/>
        <end position="365"/>
    </location>
</feature>
<evidence type="ECO:0000259" key="4">
    <source>
        <dbReference type="PROSITE" id="PS51072"/>
    </source>
</evidence>
<evidence type="ECO:0000313" key="6">
    <source>
        <dbReference type="Proteomes" id="UP001244011"/>
    </source>
</evidence>
<dbReference type="FunFam" id="1.20.1270.60:FF:000102">
    <property type="entry name" value="WGS project CABT00000000 data, contig 2.23"/>
    <property type="match status" value="1"/>
</dbReference>
<feature type="coiled-coil region" evidence="2">
    <location>
        <begin position="120"/>
        <end position="147"/>
    </location>
</feature>
<accession>A0AAJ0FHY3</accession>
<dbReference type="GO" id="GO:0005886">
    <property type="term" value="C:plasma membrane"/>
    <property type="evidence" value="ECO:0007669"/>
    <property type="project" value="TreeGrafter"/>
</dbReference>
<dbReference type="EMBL" id="MU839006">
    <property type="protein sequence ID" value="KAK1768222.1"/>
    <property type="molecule type" value="Genomic_DNA"/>
</dbReference>
<dbReference type="Gene3D" id="1.20.1270.60">
    <property type="entry name" value="Arfaptin homology (AH) domain/BAR domain"/>
    <property type="match status" value="1"/>
</dbReference>
<dbReference type="Pfam" id="PF10291">
    <property type="entry name" value="muHD"/>
    <property type="match status" value="1"/>
</dbReference>
<dbReference type="InterPro" id="IPR027267">
    <property type="entry name" value="AH/BAR_dom_sf"/>
</dbReference>
<name>A0AAJ0FHY3_9PEZI</name>
<comment type="caution">
    <text evidence="5">The sequence shown here is derived from an EMBL/GenBank/DDBJ whole genome shotgun (WGS) entry which is preliminary data.</text>
</comment>
<feature type="region of interest" description="Disordered" evidence="3">
    <location>
        <begin position="817"/>
        <end position="844"/>
    </location>
</feature>
<dbReference type="GeneID" id="85308464"/>
<dbReference type="PROSITE" id="PS51072">
    <property type="entry name" value="MHD"/>
    <property type="match status" value="1"/>
</dbReference>
<dbReference type="GO" id="GO:0030139">
    <property type="term" value="C:endocytic vesicle"/>
    <property type="evidence" value="ECO:0007669"/>
    <property type="project" value="TreeGrafter"/>
</dbReference>
<feature type="region of interest" description="Disordered" evidence="3">
    <location>
        <begin position="240"/>
        <end position="422"/>
    </location>
</feature>
<feature type="region of interest" description="Disordered" evidence="3">
    <location>
        <begin position="515"/>
        <end position="537"/>
    </location>
</feature>
<dbReference type="GO" id="GO:0032185">
    <property type="term" value="P:septin cytoskeleton organization"/>
    <property type="evidence" value="ECO:0007669"/>
    <property type="project" value="TreeGrafter"/>
</dbReference>
<gene>
    <name evidence="5" type="ORF">QBC33DRAFT_47791</name>
</gene>
<dbReference type="SUPFAM" id="SSF103657">
    <property type="entry name" value="BAR/IMD domain-like"/>
    <property type="match status" value="1"/>
</dbReference>
<dbReference type="InterPro" id="IPR001060">
    <property type="entry name" value="FCH_dom"/>
</dbReference>